<dbReference type="EMBL" id="JACEEZ010022748">
    <property type="protein sequence ID" value="KAG0712040.1"/>
    <property type="molecule type" value="Genomic_DNA"/>
</dbReference>
<proteinExistence type="predicted"/>
<gene>
    <name evidence="2" type="ORF">GWK47_019284</name>
</gene>
<evidence type="ECO:0000256" key="1">
    <source>
        <dbReference type="SAM" id="MobiDB-lite"/>
    </source>
</evidence>
<dbReference type="AlphaFoldDB" id="A0A8J4XZ18"/>
<comment type="caution">
    <text evidence="2">The sequence shown here is derived from an EMBL/GenBank/DDBJ whole genome shotgun (WGS) entry which is preliminary data.</text>
</comment>
<feature type="compositionally biased region" description="Polar residues" evidence="1">
    <location>
        <begin position="222"/>
        <end position="237"/>
    </location>
</feature>
<feature type="compositionally biased region" description="Basic and acidic residues" evidence="1">
    <location>
        <begin position="147"/>
        <end position="157"/>
    </location>
</feature>
<protein>
    <submittedName>
        <fullName evidence="2">Uncharacterized protein</fullName>
    </submittedName>
</protein>
<reference evidence="2" key="1">
    <citation type="submission" date="2020-07" db="EMBL/GenBank/DDBJ databases">
        <title>The High-quality genome of the commercially important snow crab, Chionoecetes opilio.</title>
        <authorList>
            <person name="Jeong J.-H."/>
            <person name="Ryu S."/>
        </authorList>
    </citation>
    <scope>NUCLEOTIDE SEQUENCE</scope>
    <source>
        <strain evidence="2">MADBK_172401_WGS</strain>
        <tissue evidence="2">Digestive gland</tissue>
    </source>
</reference>
<sequence length="243" mass="26659">MVFASDLLQEGQASSFSLWRVIGWRKTLRGPSDFSTVPLLCGNPKGTIDHGVFEVSQSRDQRKTEAGFKTPWVPGDMWRQANQKSFVRLHGSTVPKKVVWASEAKSQKKKGFWGGTSRQPLRLAHGNAFDHNPTRGKKSSSSPNGSRDVRKEGRRDSSLLGDEATLSLKKAPAFSAPKKKGAASSSVAQPIPPVVQPQHSAFCLNKNTGIWRTSRERETGQKKSSLQHWGPAGQTQAAPRVPH</sequence>
<accession>A0A8J4XZ18</accession>
<name>A0A8J4XZ18_CHIOP</name>
<feature type="region of interest" description="Disordered" evidence="1">
    <location>
        <begin position="125"/>
        <end position="243"/>
    </location>
</feature>
<feature type="compositionally biased region" description="Low complexity" evidence="1">
    <location>
        <begin position="167"/>
        <end position="189"/>
    </location>
</feature>
<keyword evidence="3" id="KW-1185">Reference proteome</keyword>
<evidence type="ECO:0000313" key="2">
    <source>
        <dbReference type="EMBL" id="KAG0712040.1"/>
    </source>
</evidence>
<organism evidence="2 3">
    <name type="scientific">Chionoecetes opilio</name>
    <name type="common">Atlantic snow crab</name>
    <name type="synonym">Cancer opilio</name>
    <dbReference type="NCBI Taxonomy" id="41210"/>
    <lineage>
        <taxon>Eukaryota</taxon>
        <taxon>Metazoa</taxon>
        <taxon>Ecdysozoa</taxon>
        <taxon>Arthropoda</taxon>
        <taxon>Crustacea</taxon>
        <taxon>Multicrustacea</taxon>
        <taxon>Malacostraca</taxon>
        <taxon>Eumalacostraca</taxon>
        <taxon>Eucarida</taxon>
        <taxon>Decapoda</taxon>
        <taxon>Pleocyemata</taxon>
        <taxon>Brachyura</taxon>
        <taxon>Eubrachyura</taxon>
        <taxon>Majoidea</taxon>
        <taxon>Majidae</taxon>
        <taxon>Chionoecetes</taxon>
    </lineage>
</organism>
<dbReference type="Proteomes" id="UP000770661">
    <property type="component" value="Unassembled WGS sequence"/>
</dbReference>
<evidence type="ECO:0000313" key="3">
    <source>
        <dbReference type="Proteomes" id="UP000770661"/>
    </source>
</evidence>